<protein>
    <recommendedName>
        <fullName evidence="5">Exonuclease domain-containing protein</fullName>
    </recommendedName>
</protein>
<dbReference type="EMBL" id="BIFQ01000001">
    <property type="protein sequence ID" value="GCE06149.1"/>
    <property type="molecule type" value="Genomic_DNA"/>
</dbReference>
<name>A0A401ZH14_9CHLR</name>
<dbReference type="Gene3D" id="3.30.420.10">
    <property type="entry name" value="Ribonuclease H-like superfamily/Ribonuclease H"/>
    <property type="match status" value="1"/>
</dbReference>
<evidence type="ECO:0000259" key="5">
    <source>
        <dbReference type="SMART" id="SM00479"/>
    </source>
</evidence>
<dbReference type="InterPro" id="IPR012337">
    <property type="entry name" value="RNaseH-like_sf"/>
</dbReference>
<keyword evidence="1" id="KW-0540">Nuclease</keyword>
<dbReference type="GO" id="GO:0008408">
    <property type="term" value="F:3'-5' exonuclease activity"/>
    <property type="evidence" value="ECO:0007669"/>
    <property type="project" value="TreeGrafter"/>
</dbReference>
<reference evidence="7" key="1">
    <citation type="submission" date="2018-12" db="EMBL/GenBank/DDBJ databases">
        <title>Tengunoibacter tsumagoiensis gen. nov., sp. nov., Dictyobacter kobayashii sp. nov., D. alpinus sp. nov., and D. joshuensis sp. nov. and description of Dictyobacteraceae fam. nov. within the order Ktedonobacterales isolated from Tengu-no-mugimeshi.</title>
        <authorList>
            <person name="Wang C.M."/>
            <person name="Zheng Y."/>
            <person name="Sakai Y."/>
            <person name="Toyoda A."/>
            <person name="Minakuchi Y."/>
            <person name="Abe K."/>
            <person name="Yokota A."/>
            <person name="Yabe S."/>
        </authorList>
    </citation>
    <scope>NUCLEOTIDE SEQUENCE [LARGE SCALE GENOMIC DNA]</scope>
    <source>
        <strain evidence="7">S-27</strain>
    </source>
</reference>
<feature type="domain" description="Exonuclease" evidence="5">
    <location>
        <begin position="80"/>
        <end position="245"/>
    </location>
</feature>
<evidence type="ECO:0000313" key="7">
    <source>
        <dbReference type="Proteomes" id="UP000287224"/>
    </source>
</evidence>
<evidence type="ECO:0000313" key="6">
    <source>
        <dbReference type="EMBL" id="GCE06149.1"/>
    </source>
</evidence>
<feature type="region of interest" description="Disordered" evidence="4">
    <location>
        <begin position="245"/>
        <end position="265"/>
    </location>
</feature>
<dbReference type="PANTHER" id="PTHR30231:SF4">
    <property type="entry name" value="PROTEIN NEN2"/>
    <property type="match status" value="1"/>
</dbReference>
<dbReference type="PANTHER" id="PTHR30231">
    <property type="entry name" value="DNA POLYMERASE III SUBUNIT EPSILON"/>
    <property type="match status" value="1"/>
</dbReference>
<dbReference type="Proteomes" id="UP000287224">
    <property type="component" value="Unassembled WGS sequence"/>
</dbReference>
<evidence type="ECO:0000256" key="1">
    <source>
        <dbReference type="ARBA" id="ARBA00022722"/>
    </source>
</evidence>
<evidence type="ECO:0000256" key="2">
    <source>
        <dbReference type="ARBA" id="ARBA00022801"/>
    </source>
</evidence>
<dbReference type="SUPFAM" id="SSF53098">
    <property type="entry name" value="Ribonuclease H-like"/>
    <property type="match status" value="1"/>
</dbReference>
<dbReference type="Pfam" id="PF00929">
    <property type="entry name" value="RNase_T"/>
    <property type="match status" value="1"/>
</dbReference>
<accession>A0A401ZH14</accession>
<gene>
    <name evidence="6" type="ORF">KDAU_34780</name>
</gene>
<comment type="caution">
    <text evidence="6">The sequence shown here is derived from an EMBL/GenBank/DDBJ whole genome shotgun (WGS) entry which is preliminary data.</text>
</comment>
<evidence type="ECO:0000256" key="4">
    <source>
        <dbReference type="SAM" id="MobiDB-lite"/>
    </source>
</evidence>
<dbReference type="SMART" id="SM00479">
    <property type="entry name" value="EXOIII"/>
    <property type="match status" value="1"/>
</dbReference>
<dbReference type="GO" id="GO:0003676">
    <property type="term" value="F:nucleic acid binding"/>
    <property type="evidence" value="ECO:0007669"/>
    <property type="project" value="InterPro"/>
</dbReference>
<dbReference type="RefSeq" id="WP_160145930.1">
    <property type="nucleotide sequence ID" value="NZ_BIFQ01000001.1"/>
</dbReference>
<keyword evidence="2" id="KW-0378">Hydrolase</keyword>
<sequence length="265" mass="29334">MELNVDIQGIRTLIDQEAVRGSVKNVDDLHCRLSYRSGIESQLECVESEIRKLRRAAQQLPKLPPLSIVRWAQAVQLMPNLVFLELDTTGLYEDAEIIRAVVLDKDGVSLLDLYAQPSKPIAPSIEHFTGIDASHLAAHATRIEDVLAQLEATLKGKYVLSYNLDFDTGKLSEATARLNREPISIIGADMMHYATSYYAASTYLKLETVCQRIGSPLPQHPHQTALDRGKGQIALLNAMANAITDMKADPPDTDDDSSDLDEHPF</sequence>
<dbReference type="InterPro" id="IPR013520">
    <property type="entry name" value="Ribonucl_H"/>
</dbReference>
<keyword evidence="7" id="KW-1185">Reference proteome</keyword>
<proteinExistence type="predicted"/>
<dbReference type="InterPro" id="IPR036397">
    <property type="entry name" value="RNaseH_sf"/>
</dbReference>
<dbReference type="AlphaFoldDB" id="A0A401ZH14"/>
<evidence type="ECO:0000256" key="3">
    <source>
        <dbReference type="ARBA" id="ARBA00022839"/>
    </source>
</evidence>
<organism evidence="6 7">
    <name type="scientific">Dictyobacter aurantiacus</name>
    <dbReference type="NCBI Taxonomy" id="1936993"/>
    <lineage>
        <taxon>Bacteria</taxon>
        <taxon>Bacillati</taxon>
        <taxon>Chloroflexota</taxon>
        <taxon>Ktedonobacteria</taxon>
        <taxon>Ktedonobacterales</taxon>
        <taxon>Dictyobacteraceae</taxon>
        <taxon>Dictyobacter</taxon>
    </lineage>
</organism>
<dbReference type="OrthoDB" id="156839at2"/>
<keyword evidence="3" id="KW-0269">Exonuclease</keyword>